<evidence type="ECO:0000256" key="2">
    <source>
        <dbReference type="SAM" id="Phobius"/>
    </source>
</evidence>
<comment type="caution">
    <text evidence="4">The sequence shown here is derived from an EMBL/GenBank/DDBJ whole genome shotgun (WGS) entry which is preliminary data.</text>
</comment>
<feature type="compositionally biased region" description="Basic residues" evidence="1">
    <location>
        <begin position="86"/>
        <end position="95"/>
    </location>
</feature>
<keyword evidence="2" id="KW-1133">Transmembrane helix</keyword>
<accession>A0A8J5H2Z2</accession>
<feature type="region of interest" description="Disordered" evidence="1">
    <location>
        <begin position="76"/>
        <end position="108"/>
    </location>
</feature>
<evidence type="ECO:0000313" key="4">
    <source>
        <dbReference type="EMBL" id="KAG6508554.1"/>
    </source>
</evidence>
<name>A0A8J5H2Z2_ZINOF</name>
<feature type="domain" description="DUF1421" evidence="3">
    <location>
        <begin position="497"/>
        <end position="540"/>
    </location>
</feature>
<reference evidence="4 5" key="1">
    <citation type="submission" date="2020-08" db="EMBL/GenBank/DDBJ databases">
        <title>Plant Genome Project.</title>
        <authorList>
            <person name="Zhang R.-G."/>
        </authorList>
    </citation>
    <scope>NUCLEOTIDE SEQUENCE [LARGE SCALE GENOMIC DNA]</scope>
    <source>
        <tissue evidence="4">Rhizome</tissue>
    </source>
</reference>
<protein>
    <recommendedName>
        <fullName evidence="3">DUF1421 domain-containing protein</fullName>
    </recommendedName>
</protein>
<evidence type="ECO:0000259" key="3">
    <source>
        <dbReference type="Pfam" id="PF07223"/>
    </source>
</evidence>
<feature type="compositionally biased region" description="Polar residues" evidence="1">
    <location>
        <begin position="300"/>
        <end position="317"/>
    </location>
</feature>
<keyword evidence="5" id="KW-1185">Reference proteome</keyword>
<dbReference type="PANTHER" id="PTHR31805:SF16">
    <property type="entry name" value="FORMIN-LIKE PROTEIN (DUF1421)"/>
    <property type="match status" value="1"/>
</dbReference>
<feature type="transmembrane region" description="Helical" evidence="2">
    <location>
        <begin position="12"/>
        <end position="32"/>
    </location>
</feature>
<keyword evidence="2" id="KW-0472">Membrane</keyword>
<dbReference type="EMBL" id="JACMSC010000009">
    <property type="protein sequence ID" value="KAG6508554.1"/>
    <property type="molecule type" value="Genomic_DNA"/>
</dbReference>
<gene>
    <name evidence="4" type="ORF">ZIOFF_033928</name>
</gene>
<dbReference type="AlphaFoldDB" id="A0A8J5H2Z2"/>
<feature type="region of interest" description="Disordered" evidence="1">
    <location>
        <begin position="416"/>
        <end position="442"/>
    </location>
</feature>
<feature type="region of interest" description="Disordered" evidence="1">
    <location>
        <begin position="300"/>
        <end position="387"/>
    </location>
</feature>
<dbReference type="Proteomes" id="UP000734854">
    <property type="component" value="Unassembled WGS sequence"/>
</dbReference>
<organism evidence="4 5">
    <name type="scientific">Zingiber officinale</name>
    <name type="common">Ginger</name>
    <name type="synonym">Amomum zingiber</name>
    <dbReference type="NCBI Taxonomy" id="94328"/>
    <lineage>
        <taxon>Eukaryota</taxon>
        <taxon>Viridiplantae</taxon>
        <taxon>Streptophyta</taxon>
        <taxon>Embryophyta</taxon>
        <taxon>Tracheophyta</taxon>
        <taxon>Spermatophyta</taxon>
        <taxon>Magnoliopsida</taxon>
        <taxon>Liliopsida</taxon>
        <taxon>Zingiberales</taxon>
        <taxon>Zingiberaceae</taxon>
        <taxon>Zingiber</taxon>
    </lineage>
</organism>
<proteinExistence type="predicted"/>
<sequence length="549" mass="60131">MYRVEIAAQGGLSFLWFLFGTGGYYCWLWLVAGVSAALGGREASAAAAAAACASREGVVPLSRLLQFHRQAIGEAKVGPPAGDRRSKGRTTGRRSAKQEAPLVVGSRKPEAKRGQWAAMKKGRGKLGPPLVVGSRKPEAKRVQWAAMKKGRGKLVEHSMKLDSCSYLVSLYFPFQVHRSVQILRDKQELVETQKELAKLQLVQKESTEKNENANARAASEPKSQNDKPDTGNQQLALTLPRQTVPTVLPAGNSQPVQQYKELAMPQQAPVPPNVQQDQIMTSQAANYYGQHLTVLQDQRNQPVQPEQQYMQPRSQLQDRPIQAPPQLPVNQNQPPSFPQYFQQLPPQTDQQLPQQTAAQAQIRPPPPSYTSYPSQPVNPAPEMFPSSMPMQAPNPAIPQPGGIRPEAFAYGYGGTGNSVSQPSPPLHHGMQQSMQPPVSQSSFGPQLGKGGGYMGNAPYPLPSHNIQGYNTAYSYPPSNLPSARNQYDTQFIRNHPYGEMIEKAISMGFDKIQVVSVVQRMSDSGQPMDFNALLDRLNGQSGGISARAW</sequence>
<evidence type="ECO:0000313" key="5">
    <source>
        <dbReference type="Proteomes" id="UP000734854"/>
    </source>
</evidence>
<feature type="compositionally biased region" description="Low complexity" evidence="1">
    <location>
        <begin position="430"/>
        <end position="442"/>
    </location>
</feature>
<evidence type="ECO:0000256" key="1">
    <source>
        <dbReference type="SAM" id="MobiDB-lite"/>
    </source>
</evidence>
<keyword evidence="2" id="KW-0812">Transmembrane</keyword>
<dbReference type="Pfam" id="PF07223">
    <property type="entry name" value="DUF1421"/>
    <property type="match status" value="1"/>
</dbReference>
<feature type="compositionally biased region" description="Low complexity" evidence="1">
    <location>
        <begin position="342"/>
        <end position="361"/>
    </location>
</feature>
<dbReference type="InterPro" id="IPR010820">
    <property type="entry name" value="DUF1421"/>
</dbReference>
<feature type="region of interest" description="Disordered" evidence="1">
    <location>
        <begin position="202"/>
        <end position="233"/>
    </location>
</feature>
<dbReference type="PANTHER" id="PTHR31805">
    <property type="entry name" value="RECEPTOR-LIKE KINASE, PUTATIVE (DUF1421)-RELATED"/>
    <property type="match status" value="1"/>
</dbReference>